<dbReference type="PaxDb" id="3880-AES64954"/>
<dbReference type="EnsemblPlants" id="AES64954">
    <property type="protein sequence ID" value="AES64954"/>
    <property type="gene ID" value="MTR_2g033640"/>
</dbReference>
<evidence type="ECO:0000256" key="1">
    <source>
        <dbReference type="SAM" id="MobiDB-lite"/>
    </source>
</evidence>
<proteinExistence type="predicted"/>
<dbReference type="HOGENOM" id="CLU_2674770_0_0_1"/>
<feature type="compositionally biased region" description="Basic and acidic residues" evidence="1">
    <location>
        <begin position="7"/>
        <end position="17"/>
    </location>
</feature>
<reference evidence="2 4" key="1">
    <citation type="journal article" date="2011" name="Nature">
        <title>The Medicago genome provides insight into the evolution of rhizobial symbioses.</title>
        <authorList>
            <person name="Young N.D."/>
            <person name="Debelle F."/>
            <person name="Oldroyd G.E."/>
            <person name="Geurts R."/>
            <person name="Cannon S.B."/>
            <person name="Udvardi M.K."/>
            <person name="Benedito V.A."/>
            <person name="Mayer K.F."/>
            <person name="Gouzy J."/>
            <person name="Schoof H."/>
            <person name="Van de Peer Y."/>
            <person name="Proost S."/>
            <person name="Cook D.R."/>
            <person name="Meyers B.C."/>
            <person name="Spannagl M."/>
            <person name="Cheung F."/>
            <person name="De Mita S."/>
            <person name="Krishnakumar V."/>
            <person name="Gundlach H."/>
            <person name="Zhou S."/>
            <person name="Mudge J."/>
            <person name="Bharti A.K."/>
            <person name="Murray J.D."/>
            <person name="Naoumkina M.A."/>
            <person name="Rosen B."/>
            <person name="Silverstein K.A."/>
            <person name="Tang H."/>
            <person name="Rombauts S."/>
            <person name="Zhao P.X."/>
            <person name="Zhou P."/>
            <person name="Barbe V."/>
            <person name="Bardou P."/>
            <person name="Bechner M."/>
            <person name="Bellec A."/>
            <person name="Berger A."/>
            <person name="Berges H."/>
            <person name="Bidwell S."/>
            <person name="Bisseling T."/>
            <person name="Choisne N."/>
            <person name="Couloux A."/>
            <person name="Denny R."/>
            <person name="Deshpande S."/>
            <person name="Dai X."/>
            <person name="Doyle J.J."/>
            <person name="Dudez A.M."/>
            <person name="Farmer A.D."/>
            <person name="Fouteau S."/>
            <person name="Franken C."/>
            <person name="Gibelin C."/>
            <person name="Gish J."/>
            <person name="Goldstein S."/>
            <person name="Gonzalez A.J."/>
            <person name="Green P.J."/>
            <person name="Hallab A."/>
            <person name="Hartog M."/>
            <person name="Hua A."/>
            <person name="Humphray S.J."/>
            <person name="Jeong D.H."/>
            <person name="Jing Y."/>
            <person name="Jocker A."/>
            <person name="Kenton S.M."/>
            <person name="Kim D.J."/>
            <person name="Klee K."/>
            <person name="Lai H."/>
            <person name="Lang C."/>
            <person name="Lin S."/>
            <person name="Macmil S.L."/>
            <person name="Magdelenat G."/>
            <person name="Matthews L."/>
            <person name="McCorrison J."/>
            <person name="Monaghan E.L."/>
            <person name="Mun J.H."/>
            <person name="Najar F.Z."/>
            <person name="Nicholson C."/>
            <person name="Noirot C."/>
            <person name="O'Bleness M."/>
            <person name="Paule C.R."/>
            <person name="Poulain J."/>
            <person name="Prion F."/>
            <person name="Qin B."/>
            <person name="Qu C."/>
            <person name="Retzel E.F."/>
            <person name="Riddle C."/>
            <person name="Sallet E."/>
            <person name="Samain S."/>
            <person name="Samson N."/>
            <person name="Sanders I."/>
            <person name="Saurat O."/>
            <person name="Scarpelli C."/>
            <person name="Schiex T."/>
            <person name="Segurens B."/>
            <person name="Severin A.J."/>
            <person name="Sherrier D.J."/>
            <person name="Shi R."/>
            <person name="Sims S."/>
            <person name="Singer S.R."/>
            <person name="Sinharoy S."/>
            <person name="Sterck L."/>
            <person name="Viollet A."/>
            <person name="Wang B.B."/>
            <person name="Wang K."/>
            <person name="Wang M."/>
            <person name="Wang X."/>
            <person name="Warfsmann J."/>
            <person name="Weissenbach J."/>
            <person name="White D.D."/>
            <person name="White J.D."/>
            <person name="Wiley G.B."/>
            <person name="Wincker P."/>
            <person name="Xing Y."/>
            <person name="Yang L."/>
            <person name="Yao Z."/>
            <person name="Ying F."/>
            <person name="Zhai J."/>
            <person name="Zhou L."/>
            <person name="Zuber A."/>
            <person name="Denarie J."/>
            <person name="Dixon R.A."/>
            <person name="May G.D."/>
            <person name="Schwartz D.C."/>
            <person name="Rogers J."/>
            <person name="Quetier F."/>
            <person name="Town C.D."/>
            <person name="Roe B.A."/>
        </authorList>
    </citation>
    <scope>NUCLEOTIDE SEQUENCE [LARGE SCALE GENOMIC DNA]</scope>
    <source>
        <strain evidence="2">A17</strain>
        <strain evidence="3 4">cv. Jemalong A17</strain>
    </source>
</reference>
<reference evidence="3" key="3">
    <citation type="submission" date="2015-04" db="UniProtKB">
        <authorList>
            <consortium name="EnsemblPlants"/>
        </authorList>
    </citation>
    <scope>IDENTIFICATION</scope>
    <source>
        <strain evidence="3">cv. Jemalong A17</strain>
    </source>
</reference>
<name>G7IMR3_MEDTR</name>
<sequence>MSLMIQQKHDVSPEDKPLNIIVGGGSTKETDPIQVLRQTQNNLKQEDLRITNHEPRAAATVKGGEAIENRLSYGL</sequence>
<evidence type="ECO:0000313" key="2">
    <source>
        <dbReference type="EMBL" id="AES64954.1"/>
    </source>
</evidence>
<dbReference type="AlphaFoldDB" id="G7IMR3"/>
<organism evidence="2 4">
    <name type="scientific">Medicago truncatula</name>
    <name type="common">Barrel medic</name>
    <name type="synonym">Medicago tribuloides</name>
    <dbReference type="NCBI Taxonomy" id="3880"/>
    <lineage>
        <taxon>Eukaryota</taxon>
        <taxon>Viridiplantae</taxon>
        <taxon>Streptophyta</taxon>
        <taxon>Embryophyta</taxon>
        <taxon>Tracheophyta</taxon>
        <taxon>Spermatophyta</taxon>
        <taxon>Magnoliopsida</taxon>
        <taxon>eudicotyledons</taxon>
        <taxon>Gunneridae</taxon>
        <taxon>Pentapetalae</taxon>
        <taxon>rosids</taxon>
        <taxon>fabids</taxon>
        <taxon>Fabales</taxon>
        <taxon>Fabaceae</taxon>
        <taxon>Papilionoideae</taxon>
        <taxon>50 kb inversion clade</taxon>
        <taxon>NPAAA clade</taxon>
        <taxon>Hologalegina</taxon>
        <taxon>IRL clade</taxon>
        <taxon>Trifolieae</taxon>
        <taxon>Medicago</taxon>
    </lineage>
</organism>
<gene>
    <name evidence="2" type="ordered locus">MTR_2g033640</name>
</gene>
<accession>G7IMR3</accession>
<keyword evidence="4" id="KW-1185">Reference proteome</keyword>
<evidence type="ECO:0000313" key="3">
    <source>
        <dbReference type="EnsemblPlants" id="AES64954"/>
    </source>
</evidence>
<evidence type="ECO:0000313" key="4">
    <source>
        <dbReference type="Proteomes" id="UP000002051"/>
    </source>
</evidence>
<protein>
    <submittedName>
        <fullName evidence="2 3">Uncharacterized protein</fullName>
    </submittedName>
</protein>
<reference evidence="2 4" key="2">
    <citation type="journal article" date="2014" name="BMC Genomics">
        <title>An improved genome release (version Mt4.0) for the model legume Medicago truncatula.</title>
        <authorList>
            <person name="Tang H."/>
            <person name="Krishnakumar V."/>
            <person name="Bidwell S."/>
            <person name="Rosen B."/>
            <person name="Chan A."/>
            <person name="Zhou S."/>
            <person name="Gentzbittel L."/>
            <person name="Childs K.L."/>
            <person name="Yandell M."/>
            <person name="Gundlach H."/>
            <person name="Mayer K.F."/>
            <person name="Schwartz D.C."/>
            <person name="Town C.D."/>
        </authorList>
    </citation>
    <scope>GENOME REANNOTATION</scope>
    <source>
        <strain evidence="3 4">cv. Jemalong A17</strain>
    </source>
</reference>
<feature type="region of interest" description="Disordered" evidence="1">
    <location>
        <begin position="1"/>
        <end position="29"/>
    </location>
</feature>
<dbReference type="Proteomes" id="UP000002051">
    <property type="component" value="Chromosome 2"/>
</dbReference>
<dbReference type="EMBL" id="CM001218">
    <property type="protein sequence ID" value="AES64954.1"/>
    <property type="molecule type" value="Genomic_DNA"/>
</dbReference>